<evidence type="ECO:0000313" key="4">
    <source>
        <dbReference type="Proteomes" id="UP000254866"/>
    </source>
</evidence>
<dbReference type="AlphaFoldDB" id="A0A370TCE0"/>
<dbReference type="InterPro" id="IPR046341">
    <property type="entry name" value="SET_dom_sf"/>
</dbReference>
<dbReference type="PROSITE" id="PS50280">
    <property type="entry name" value="SET"/>
    <property type="match status" value="1"/>
</dbReference>
<dbReference type="Pfam" id="PF00856">
    <property type="entry name" value="SET"/>
    <property type="match status" value="1"/>
</dbReference>
<accession>A0A370TCE0</accession>
<protein>
    <recommendedName>
        <fullName evidence="2">SET domain-containing protein</fullName>
    </recommendedName>
</protein>
<dbReference type="Proteomes" id="UP000254866">
    <property type="component" value="Unassembled WGS sequence"/>
</dbReference>
<dbReference type="EMBL" id="NPIC01000011">
    <property type="protein sequence ID" value="RDL31902.1"/>
    <property type="molecule type" value="Genomic_DNA"/>
</dbReference>
<reference evidence="3 4" key="1">
    <citation type="journal article" date="2018" name="IMA Fungus">
        <title>IMA Genome-F 9: Draft genome sequence of Annulohypoxylon stygium, Aspergillus mulundensis, Berkeleyomyces basicola (syn. Thielaviopsis basicola), Ceratocystis smalleyi, two Cercospora beticola strains, Coleophoma cylindrospora, Fusarium fracticaudum, Phialophora cf. hyalina, and Morchella septimelata.</title>
        <authorList>
            <person name="Wingfield B.D."/>
            <person name="Bills G.F."/>
            <person name="Dong Y."/>
            <person name="Huang W."/>
            <person name="Nel W.J."/>
            <person name="Swalarsk-Parry B.S."/>
            <person name="Vaghefi N."/>
            <person name="Wilken P.M."/>
            <person name="An Z."/>
            <person name="de Beer Z.W."/>
            <person name="De Vos L."/>
            <person name="Chen L."/>
            <person name="Duong T.A."/>
            <person name="Gao Y."/>
            <person name="Hammerbacher A."/>
            <person name="Kikkert J.R."/>
            <person name="Li Y."/>
            <person name="Li H."/>
            <person name="Li K."/>
            <person name="Li Q."/>
            <person name="Liu X."/>
            <person name="Ma X."/>
            <person name="Naidoo K."/>
            <person name="Pethybridge S.J."/>
            <person name="Sun J."/>
            <person name="Steenkamp E.T."/>
            <person name="van der Nest M.A."/>
            <person name="van Wyk S."/>
            <person name="Wingfield M.J."/>
            <person name="Xiong C."/>
            <person name="Yue Q."/>
            <person name="Zhang X."/>
        </authorList>
    </citation>
    <scope>NUCLEOTIDE SEQUENCE [LARGE SCALE GENOMIC DNA]</scope>
    <source>
        <strain evidence="3 4">BP 5553</strain>
    </source>
</reference>
<dbReference type="Gene3D" id="2.170.270.10">
    <property type="entry name" value="SET domain"/>
    <property type="match status" value="1"/>
</dbReference>
<dbReference type="SUPFAM" id="SSF82199">
    <property type="entry name" value="SET domain"/>
    <property type="match status" value="1"/>
</dbReference>
<feature type="compositionally biased region" description="Basic and acidic residues" evidence="1">
    <location>
        <begin position="158"/>
        <end position="177"/>
    </location>
</feature>
<dbReference type="STRING" id="2656787.A0A370TCE0"/>
<dbReference type="RefSeq" id="XP_031865834.1">
    <property type="nucleotide sequence ID" value="XM_032017927.1"/>
</dbReference>
<proteinExistence type="predicted"/>
<evidence type="ECO:0000256" key="1">
    <source>
        <dbReference type="SAM" id="MobiDB-lite"/>
    </source>
</evidence>
<dbReference type="OrthoDB" id="5297013at2759"/>
<dbReference type="InterPro" id="IPR053185">
    <property type="entry name" value="SET_domain_protein"/>
</dbReference>
<feature type="domain" description="SET" evidence="2">
    <location>
        <begin position="184"/>
        <end position="329"/>
    </location>
</feature>
<dbReference type="GeneID" id="43602153"/>
<gene>
    <name evidence="3" type="ORF">BP5553_09304</name>
</gene>
<sequence length="502" mass="57112">MGIDCGFDIYPPLEPTPSNQEKYKKFLIEVLRTYETDNDVCVEPEWEGVYIEFMVGEHPTIPYNCEHFLRFSSKVSGRSTARPYIDGVHNIAKKWLGDRVQFWDEMTETYDHRQWGRYDWNEIRAARKTMVEQAGKIKVHKEEVGTSSAAGVALLGKQEGKPKQDEEQKEESETKQEKDWVGDRLFAVKPIPGKGLGVIATSKIPKGTRLLSESPIFKVPRNMSNADFRAVEGIIVEGLKTVSKDQQRAFFSLHNSHGKSRGPFLGIAKTNVLPLGSDALQGGLFLEASRINHSCRHNAQSTWNVNLNQLTIHVFEDVEEGKEITISYLDGSKGYKTRQVVLKNKFGFNCECQLCSLPLDQRIQSDQRLDEITRLDDSIGDGMRITSTPIACLHDAYRLLQLLEDERVADARIPRLYYDALQIAIANGDQARAKTFAERAYAARVVLEGDDSPKSIRLKGFAERPADHNLYGTTTKWKQAVKKIPRELGEREFEDWLWRKKS</sequence>
<feature type="region of interest" description="Disordered" evidence="1">
    <location>
        <begin position="150"/>
        <end position="177"/>
    </location>
</feature>
<dbReference type="PANTHER" id="PTHR47332:SF4">
    <property type="entry name" value="SET DOMAIN-CONTAINING PROTEIN 5"/>
    <property type="match status" value="1"/>
</dbReference>
<keyword evidence="4" id="KW-1185">Reference proteome</keyword>
<dbReference type="PANTHER" id="PTHR47332">
    <property type="entry name" value="SET DOMAIN-CONTAINING PROTEIN 5"/>
    <property type="match status" value="1"/>
</dbReference>
<comment type="caution">
    <text evidence="3">The sequence shown here is derived from an EMBL/GenBank/DDBJ whole genome shotgun (WGS) entry which is preliminary data.</text>
</comment>
<evidence type="ECO:0000313" key="3">
    <source>
        <dbReference type="EMBL" id="RDL31902.1"/>
    </source>
</evidence>
<dbReference type="InterPro" id="IPR001214">
    <property type="entry name" value="SET_dom"/>
</dbReference>
<evidence type="ECO:0000259" key="2">
    <source>
        <dbReference type="PROSITE" id="PS50280"/>
    </source>
</evidence>
<name>A0A370TCE0_9HELO</name>
<dbReference type="SMART" id="SM00317">
    <property type="entry name" value="SET"/>
    <property type="match status" value="1"/>
</dbReference>
<dbReference type="CDD" id="cd20071">
    <property type="entry name" value="SET_SMYD"/>
    <property type="match status" value="1"/>
</dbReference>
<organism evidence="3 4">
    <name type="scientific">Venustampulla echinocandica</name>
    <dbReference type="NCBI Taxonomy" id="2656787"/>
    <lineage>
        <taxon>Eukaryota</taxon>
        <taxon>Fungi</taxon>
        <taxon>Dikarya</taxon>
        <taxon>Ascomycota</taxon>
        <taxon>Pezizomycotina</taxon>
        <taxon>Leotiomycetes</taxon>
        <taxon>Helotiales</taxon>
        <taxon>Pleuroascaceae</taxon>
        <taxon>Venustampulla</taxon>
    </lineage>
</organism>